<sequence>MAFAENITVHHPVAHVFQALTSHDFHRHATEQVGATLTEFQVADGDDGPVKVTIIPHLSGEAIQHKVPHALRSLVTDGVEIRQEVVWSRPAENDSRTALLRILIPIARAESTVTQTLSATSTSDTDYAVEGNLQCHIPFIGSALVSTLEPQVSKVIATQARAIDAWLAEH</sequence>
<dbReference type="EMBL" id="CP122566">
    <property type="protein sequence ID" value="WGH94267.1"/>
    <property type="molecule type" value="Genomic_DNA"/>
</dbReference>
<evidence type="ECO:0000313" key="1">
    <source>
        <dbReference type="EMBL" id="WGH94267.1"/>
    </source>
</evidence>
<gene>
    <name evidence="1" type="ORF">QDX21_05620</name>
</gene>
<keyword evidence="2" id="KW-1185">Reference proteome</keyword>
<evidence type="ECO:0000313" key="2">
    <source>
        <dbReference type="Proteomes" id="UP001224674"/>
    </source>
</evidence>
<dbReference type="Proteomes" id="UP001224674">
    <property type="component" value="Chromosome"/>
</dbReference>
<name>A0AAJ6AK82_9MICC</name>
<organism evidence="1 2">
    <name type="scientific">Auritidibacter ignavus</name>
    <dbReference type="NCBI Taxonomy" id="678932"/>
    <lineage>
        <taxon>Bacteria</taxon>
        <taxon>Bacillati</taxon>
        <taxon>Actinomycetota</taxon>
        <taxon>Actinomycetes</taxon>
        <taxon>Micrococcales</taxon>
        <taxon>Micrococcaceae</taxon>
        <taxon>Auritidibacter</taxon>
    </lineage>
</organism>
<protein>
    <submittedName>
        <fullName evidence="1">DUF2505 domain-containing protein</fullName>
    </submittedName>
</protein>
<dbReference type="RefSeq" id="WP_279675340.1">
    <property type="nucleotide sequence ID" value="NZ_CP122566.1"/>
</dbReference>
<accession>A0AAJ6AK82</accession>
<dbReference type="Pfam" id="PF10698">
    <property type="entry name" value="DUF2505"/>
    <property type="match status" value="1"/>
</dbReference>
<proteinExistence type="predicted"/>
<reference evidence="1 2" key="1">
    <citation type="submission" date="2023-03" db="EMBL/GenBank/DDBJ databases">
        <title>Complete genome sequences of several Auritidibacter ignavus strains isolated from ear infections.</title>
        <authorList>
            <person name="Baehr T."/>
            <person name="Baumhoegger A.M."/>
        </authorList>
    </citation>
    <scope>NUCLEOTIDE SEQUENCE [LARGE SCALE GENOMIC DNA]</scope>
    <source>
        <strain evidence="1 2">BABAE-6</strain>
    </source>
</reference>
<dbReference type="InterPro" id="IPR019639">
    <property type="entry name" value="DUF2505"/>
</dbReference>
<dbReference type="AlphaFoldDB" id="A0AAJ6AK82"/>